<evidence type="ECO:0000313" key="2">
    <source>
        <dbReference type="EMBL" id="KAJ5350854.1"/>
    </source>
</evidence>
<keyword evidence="3" id="KW-1185">Reference proteome</keyword>
<name>A0A9W9R2A9_PENBR</name>
<accession>A0A9W9R2A9</accession>
<dbReference type="AlphaFoldDB" id="A0A9W9R2A9"/>
<proteinExistence type="predicted"/>
<comment type="caution">
    <text evidence="2">The sequence shown here is derived from an EMBL/GenBank/DDBJ whole genome shotgun (WGS) entry which is preliminary data.</text>
</comment>
<organism evidence="2 3">
    <name type="scientific">Penicillium brevicompactum</name>
    <dbReference type="NCBI Taxonomy" id="5074"/>
    <lineage>
        <taxon>Eukaryota</taxon>
        <taxon>Fungi</taxon>
        <taxon>Dikarya</taxon>
        <taxon>Ascomycota</taxon>
        <taxon>Pezizomycotina</taxon>
        <taxon>Eurotiomycetes</taxon>
        <taxon>Eurotiomycetidae</taxon>
        <taxon>Eurotiales</taxon>
        <taxon>Aspergillaceae</taxon>
        <taxon>Penicillium</taxon>
    </lineage>
</organism>
<feature type="region of interest" description="Disordered" evidence="1">
    <location>
        <begin position="44"/>
        <end position="67"/>
    </location>
</feature>
<evidence type="ECO:0000313" key="3">
    <source>
        <dbReference type="Proteomes" id="UP001148299"/>
    </source>
</evidence>
<dbReference type="EMBL" id="JAPZBR010000006">
    <property type="protein sequence ID" value="KAJ5350854.1"/>
    <property type="molecule type" value="Genomic_DNA"/>
</dbReference>
<protein>
    <submittedName>
        <fullName evidence="2">Uncharacterized protein</fullName>
    </submittedName>
</protein>
<dbReference type="Proteomes" id="UP001148299">
    <property type="component" value="Unassembled WGS sequence"/>
</dbReference>
<reference evidence="2" key="1">
    <citation type="submission" date="2022-12" db="EMBL/GenBank/DDBJ databases">
        <authorList>
            <person name="Petersen C."/>
        </authorList>
    </citation>
    <scope>NUCLEOTIDE SEQUENCE</scope>
    <source>
        <strain evidence="2">IBT 35675</strain>
    </source>
</reference>
<gene>
    <name evidence="2" type="ORF">N7541_008581</name>
</gene>
<reference evidence="2" key="2">
    <citation type="journal article" date="2023" name="IMA Fungus">
        <title>Comparative genomic study of the Penicillium genus elucidates a diverse pangenome and 15 lateral gene transfer events.</title>
        <authorList>
            <person name="Petersen C."/>
            <person name="Sorensen T."/>
            <person name="Nielsen M.R."/>
            <person name="Sondergaard T.E."/>
            <person name="Sorensen J.L."/>
            <person name="Fitzpatrick D.A."/>
            <person name="Frisvad J.C."/>
            <person name="Nielsen K.L."/>
        </authorList>
    </citation>
    <scope>NUCLEOTIDE SEQUENCE</scope>
    <source>
        <strain evidence="2">IBT 35675</strain>
    </source>
</reference>
<feature type="compositionally biased region" description="Basic and acidic residues" evidence="1">
    <location>
        <begin position="44"/>
        <end position="54"/>
    </location>
</feature>
<sequence length="151" mass="16503">MVSTPGSGLYGFAKSGLTQSCKYWAQNTIKLQYRALEEVDREHQHGRECQREASHLGTDISGPSTQRTASSSFAISLAATALGKTSGEIHLYRGMDKSLVNKPLSDDGNVQVNFLAVRPPADFTSRTVDLDLHADRKVAEHDAFENSQLGH</sequence>
<evidence type="ECO:0000256" key="1">
    <source>
        <dbReference type="SAM" id="MobiDB-lite"/>
    </source>
</evidence>